<sequence>MYSHLFSPSLRLAANQTLETEWTSSTMMASTRMLRSRLVLLRTTPVD</sequence>
<proteinExistence type="predicted"/>
<accession>A0A0A9C2U0</accession>
<reference evidence="1" key="1">
    <citation type="submission" date="2014-09" db="EMBL/GenBank/DDBJ databases">
        <authorList>
            <person name="Magalhaes I.L.F."/>
            <person name="Oliveira U."/>
            <person name="Santos F.R."/>
            <person name="Vidigal T.H.D.A."/>
            <person name="Brescovit A.D."/>
            <person name="Santos A.J."/>
        </authorList>
    </citation>
    <scope>NUCLEOTIDE SEQUENCE</scope>
    <source>
        <tissue evidence="1">Shoot tissue taken approximately 20 cm above the soil surface</tissue>
    </source>
</reference>
<organism evidence="1">
    <name type="scientific">Arundo donax</name>
    <name type="common">Giant reed</name>
    <name type="synonym">Donax arundinaceus</name>
    <dbReference type="NCBI Taxonomy" id="35708"/>
    <lineage>
        <taxon>Eukaryota</taxon>
        <taxon>Viridiplantae</taxon>
        <taxon>Streptophyta</taxon>
        <taxon>Embryophyta</taxon>
        <taxon>Tracheophyta</taxon>
        <taxon>Spermatophyta</taxon>
        <taxon>Magnoliopsida</taxon>
        <taxon>Liliopsida</taxon>
        <taxon>Poales</taxon>
        <taxon>Poaceae</taxon>
        <taxon>PACMAD clade</taxon>
        <taxon>Arundinoideae</taxon>
        <taxon>Arundineae</taxon>
        <taxon>Arundo</taxon>
    </lineage>
</organism>
<dbReference type="AlphaFoldDB" id="A0A0A9C2U0"/>
<name>A0A0A9C2U0_ARUDO</name>
<dbReference type="EMBL" id="GBRH01227999">
    <property type="protein sequence ID" value="JAD69896.1"/>
    <property type="molecule type" value="Transcribed_RNA"/>
</dbReference>
<protein>
    <submittedName>
        <fullName evidence="1">Uncharacterized protein</fullName>
    </submittedName>
</protein>
<reference evidence="1" key="2">
    <citation type="journal article" date="2015" name="Data Brief">
        <title>Shoot transcriptome of the giant reed, Arundo donax.</title>
        <authorList>
            <person name="Barrero R.A."/>
            <person name="Guerrero F.D."/>
            <person name="Moolhuijzen P."/>
            <person name="Goolsby J.A."/>
            <person name="Tidwell J."/>
            <person name="Bellgard S.E."/>
            <person name="Bellgard M.I."/>
        </authorList>
    </citation>
    <scope>NUCLEOTIDE SEQUENCE</scope>
    <source>
        <tissue evidence="1">Shoot tissue taken approximately 20 cm above the soil surface</tissue>
    </source>
</reference>
<evidence type="ECO:0000313" key="1">
    <source>
        <dbReference type="EMBL" id="JAD69896.1"/>
    </source>
</evidence>